<dbReference type="SUPFAM" id="SSF160527">
    <property type="entry name" value="V-type ATPase subunit E-like"/>
    <property type="match status" value="1"/>
</dbReference>
<comment type="caution">
    <text evidence="4">The sequence shown here is derived from an EMBL/GenBank/DDBJ whole genome shotgun (WGS) entry which is preliminary data.</text>
</comment>
<gene>
    <name evidence="4" type="ORF">H8711_06260</name>
</gene>
<dbReference type="Gene3D" id="1.20.5.620">
    <property type="entry name" value="F1F0 ATP synthase subunit B, membrane domain"/>
    <property type="match status" value="1"/>
</dbReference>
<evidence type="ECO:0000313" key="4">
    <source>
        <dbReference type="EMBL" id="MBC8546536.1"/>
    </source>
</evidence>
<organism evidence="4 5">
    <name type="scientific">Ligaoa zhengdingensis</name>
    <dbReference type="NCBI Taxonomy" id="2763658"/>
    <lineage>
        <taxon>Bacteria</taxon>
        <taxon>Bacillati</taxon>
        <taxon>Bacillota</taxon>
        <taxon>Clostridia</taxon>
        <taxon>Eubacteriales</taxon>
        <taxon>Oscillospiraceae</taxon>
        <taxon>Ligaoa</taxon>
    </lineage>
</organism>
<dbReference type="Proteomes" id="UP000653127">
    <property type="component" value="Unassembled WGS sequence"/>
</dbReference>
<sequence>MSAEKIIQKIEQDAAQEADTIRAGAQEKAAASREAILAAARAKAVAIAEAAKDASEEAQRRQLLIAGLEARKNTLSAKRAVLDEAFSMALDQLYNLDLGRWKTLIVRIVAESSDTGDETLRVPAADLPRYTPEFMAELNAALVKRGKKGELTLDPVPASFRGGVQLIGGKSDVNGSFEALIREARDRYEREVSTLLFEAEVG</sequence>
<dbReference type="Pfam" id="PF01991">
    <property type="entry name" value="vATP-synt_E"/>
    <property type="match status" value="1"/>
</dbReference>
<protein>
    <recommendedName>
        <fullName evidence="6">V-type proton ATPase subunit E</fullName>
    </recommendedName>
</protein>
<evidence type="ECO:0000256" key="1">
    <source>
        <dbReference type="ARBA" id="ARBA00005901"/>
    </source>
</evidence>
<dbReference type="AlphaFoldDB" id="A0A926DYP5"/>
<accession>A0A926DYP5</accession>
<evidence type="ECO:0000313" key="5">
    <source>
        <dbReference type="Proteomes" id="UP000653127"/>
    </source>
</evidence>
<dbReference type="InterPro" id="IPR002842">
    <property type="entry name" value="ATPase_V1_Esu"/>
</dbReference>
<dbReference type="GO" id="GO:0046961">
    <property type="term" value="F:proton-transporting ATPase activity, rotational mechanism"/>
    <property type="evidence" value="ECO:0007669"/>
    <property type="project" value="InterPro"/>
</dbReference>
<dbReference type="EMBL" id="JACRST010000006">
    <property type="protein sequence ID" value="MBC8546536.1"/>
    <property type="molecule type" value="Genomic_DNA"/>
</dbReference>
<evidence type="ECO:0008006" key="6">
    <source>
        <dbReference type="Google" id="ProtNLM"/>
    </source>
</evidence>
<name>A0A926DYP5_9FIRM</name>
<dbReference type="RefSeq" id="WP_249282612.1">
    <property type="nucleotide sequence ID" value="NZ_JACRST010000006.1"/>
</dbReference>
<evidence type="ECO:0000256" key="2">
    <source>
        <dbReference type="ARBA" id="ARBA00022448"/>
    </source>
</evidence>
<keyword evidence="2" id="KW-0813">Transport</keyword>
<evidence type="ECO:0000256" key="3">
    <source>
        <dbReference type="ARBA" id="ARBA00023065"/>
    </source>
</evidence>
<keyword evidence="3" id="KW-0406">Ion transport</keyword>
<proteinExistence type="inferred from homology"/>
<reference evidence="4" key="1">
    <citation type="submission" date="2020-08" db="EMBL/GenBank/DDBJ databases">
        <title>Genome public.</title>
        <authorList>
            <person name="Liu C."/>
            <person name="Sun Q."/>
        </authorList>
    </citation>
    <scope>NUCLEOTIDE SEQUENCE</scope>
    <source>
        <strain evidence="4">NSJ-31</strain>
    </source>
</reference>
<comment type="similarity">
    <text evidence="1">Belongs to the V-ATPase E subunit family.</text>
</comment>
<keyword evidence="5" id="KW-1185">Reference proteome</keyword>
<dbReference type="GO" id="GO:0033178">
    <property type="term" value="C:proton-transporting two-sector ATPase complex, catalytic domain"/>
    <property type="evidence" value="ECO:0007669"/>
    <property type="project" value="InterPro"/>
</dbReference>